<organism evidence="2 3">
    <name type="scientific">Aphidius gifuensis</name>
    <name type="common">Parasitoid wasp</name>
    <dbReference type="NCBI Taxonomy" id="684658"/>
    <lineage>
        <taxon>Eukaryota</taxon>
        <taxon>Metazoa</taxon>
        <taxon>Ecdysozoa</taxon>
        <taxon>Arthropoda</taxon>
        <taxon>Hexapoda</taxon>
        <taxon>Insecta</taxon>
        <taxon>Pterygota</taxon>
        <taxon>Neoptera</taxon>
        <taxon>Endopterygota</taxon>
        <taxon>Hymenoptera</taxon>
        <taxon>Apocrita</taxon>
        <taxon>Ichneumonoidea</taxon>
        <taxon>Braconidae</taxon>
        <taxon>Aphidiinae</taxon>
        <taxon>Aphidius</taxon>
    </lineage>
</organism>
<reference evidence="2 3" key="1">
    <citation type="submission" date="2020-08" db="EMBL/GenBank/DDBJ databases">
        <title>Aphidius gifuensis genome sequencing and assembly.</title>
        <authorList>
            <person name="Du Z."/>
        </authorList>
    </citation>
    <scope>NUCLEOTIDE SEQUENCE [LARGE SCALE GENOMIC DNA]</scope>
    <source>
        <strain evidence="2">YNYX2018</strain>
        <tissue evidence="2">Adults</tissue>
    </source>
</reference>
<feature type="region of interest" description="Disordered" evidence="1">
    <location>
        <begin position="142"/>
        <end position="225"/>
    </location>
</feature>
<gene>
    <name evidence="2" type="ORF">HCN44_000317</name>
</gene>
<evidence type="ECO:0000256" key="1">
    <source>
        <dbReference type="SAM" id="MobiDB-lite"/>
    </source>
</evidence>
<protein>
    <submittedName>
        <fullName evidence="2">Uncharacterized protein</fullName>
    </submittedName>
</protein>
<feature type="region of interest" description="Disordered" evidence="1">
    <location>
        <begin position="355"/>
        <end position="472"/>
    </location>
</feature>
<proteinExistence type="predicted"/>
<accession>A0A835CNQ6</accession>
<evidence type="ECO:0000313" key="3">
    <source>
        <dbReference type="Proteomes" id="UP000639338"/>
    </source>
</evidence>
<sequence length="498" mass="56959">MITTCCSFFVYEDNNQLKVKQANHDLMNEKADYYYKQYKLHEKKKIYDRCVYVNLPLDKKKRREYTPANTAEKVEKLLHELNGNLDLSKIKTGLSKNIPKPDMGILPSSDRVKKDFLNPSGTLCRLRPLAMNDFVDDEELVQTNKNDSDNLTSSDGSLSADNRRKTKSSTLKTSRKRHLETKTNDSINASSSDRSSSDDDEGEKKATHKPNIKRQLITSSMEHKLGDYENLNHKTKTKHSKNATSPNLDEIAMEVIDYFLIDEKKEPCDLINASRKVMETMVAHGSPGESVFKLPARGRLVNVRKFCDPDIGPIKRGPGERDYSTMPVFKVPAERERLENKRKCFDSTSHTEELVLKKKKLPAEAPSPNKSKPLNFWDSNDRQDSLELRQPSGPSSSRGKIRKEVKNMVHKIKELPEKQNKTTKKIDEEKHSFPKGPFEIYIPDEVDEENGSKNNDEPQIDPLQEESSIPQIDCETSNIEEIDDSMNNITFSDFPNMS</sequence>
<keyword evidence="3" id="KW-1185">Reference proteome</keyword>
<dbReference type="Proteomes" id="UP000639338">
    <property type="component" value="Unassembled WGS sequence"/>
</dbReference>
<comment type="caution">
    <text evidence="2">The sequence shown here is derived from an EMBL/GenBank/DDBJ whole genome shotgun (WGS) entry which is preliminary data.</text>
</comment>
<dbReference type="AlphaFoldDB" id="A0A835CNQ6"/>
<evidence type="ECO:0000313" key="2">
    <source>
        <dbReference type="EMBL" id="KAF7990512.1"/>
    </source>
</evidence>
<dbReference type="EMBL" id="JACMRX010000004">
    <property type="protein sequence ID" value="KAF7990512.1"/>
    <property type="molecule type" value="Genomic_DNA"/>
</dbReference>
<feature type="compositionally biased region" description="Polar residues" evidence="1">
    <location>
        <begin position="142"/>
        <end position="160"/>
    </location>
</feature>
<feature type="compositionally biased region" description="Basic and acidic residues" evidence="1">
    <location>
        <begin position="402"/>
        <end position="432"/>
    </location>
</feature>
<name>A0A835CNQ6_APHGI</name>
<feature type="compositionally biased region" description="Low complexity" evidence="1">
    <location>
        <begin position="185"/>
        <end position="194"/>
    </location>
</feature>